<dbReference type="EMBL" id="ADFP01000011">
    <property type="protein sequence ID" value="EFB91915.1"/>
    <property type="molecule type" value="Genomic_DNA"/>
</dbReference>
<name>A0ABM9ZYB4_9BACT</name>
<keyword evidence="2" id="KW-0378">Hydrolase</keyword>
<feature type="domain" description="Serine aminopeptidase S33" evidence="1">
    <location>
        <begin position="33"/>
        <end position="278"/>
    </location>
</feature>
<dbReference type="PANTHER" id="PTHR43194">
    <property type="entry name" value="HYDROLASE ALPHA/BETA FOLD FAMILY"/>
    <property type="match status" value="1"/>
</dbReference>
<dbReference type="InterPro" id="IPR050228">
    <property type="entry name" value="Carboxylesterase_BioH"/>
</dbReference>
<comment type="caution">
    <text evidence="2">The sequence shown here is derived from an EMBL/GenBank/DDBJ whole genome shotgun (WGS) entry which is preliminary data.</text>
</comment>
<dbReference type="PANTHER" id="PTHR43194:SF5">
    <property type="entry name" value="PIMELOYL-[ACYL-CARRIER PROTEIN] METHYL ESTER ESTERASE"/>
    <property type="match status" value="1"/>
</dbReference>
<evidence type="ECO:0000313" key="2">
    <source>
        <dbReference type="EMBL" id="EFB91915.1"/>
    </source>
</evidence>
<dbReference type="GeneID" id="90985153"/>
<reference evidence="2 3" key="1">
    <citation type="submission" date="2009-12" db="EMBL/GenBank/DDBJ databases">
        <authorList>
            <person name="Shrivastava S."/>
            <person name="Madupu R."/>
            <person name="Durkin A.S."/>
            <person name="Torralba M."/>
            <person name="Methe B."/>
            <person name="Sutton G.G."/>
            <person name="Strausberg R.L."/>
            <person name="Nelson K.E."/>
        </authorList>
    </citation>
    <scope>NUCLEOTIDE SEQUENCE [LARGE SCALE GENOMIC DNA]</scope>
    <source>
        <strain evidence="2 3">W5455</strain>
    </source>
</reference>
<proteinExistence type="predicted"/>
<dbReference type="Gene3D" id="3.40.50.1820">
    <property type="entry name" value="alpha/beta hydrolase"/>
    <property type="match status" value="1"/>
</dbReference>
<organism evidence="2 3">
    <name type="scientific">Pyramidobacter piscolens W5455</name>
    <dbReference type="NCBI Taxonomy" id="352165"/>
    <lineage>
        <taxon>Bacteria</taxon>
        <taxon>Thermotogati</taxon>
        <taxon>Synergistota</taxon>
        <taxon>Synergistia</taxon>
        <taxon>Synergistales</taxon>
        <taxon>Dethiosulfovibrionaceae</taxon>
        <taxon>Pyramidobacter</taxon>
    </lineage>
</organism>
<dbReference type="Pfam" id="PF12146">
    <property type="entry name" value="Hydrolase_4"/>
    <property type="match status" value="1"/>
</dbReference>
<accession>A0ABM9ZYB4</accession>
<gene>
    <name evidence="2" type="ORF">HMPREF7215_1391</name>
</gene>
<keyword evidence="3" id="KW-1185">Reference proteome</keyword>
<evidence type="ECO:0000259" key="1">
    <source>
        <dbReference type="Pfam" id="PF12146"/>
    </source>
</evidence>
<protein>
    <submittedName>
        <fullName evidence="2">Hydrolase, alpha/beta domain protein</fullName>
    </submittedName>
</protein>
<evidence type="ECO:0000313" key="3">
    <source>
        <dbReference type="Proteomes" id="UP000006462"/>
    </source>
</evidence>
<dbReference type="GO" id="GO:0016787">
    <property type="term" value="F:hydrolase activity"/>
    <property type="evidence" value="ECO:0007669"/>
    <property type="project" value="UniProtKB-KW"/>
</dbReference>
<dbReference type="Proteomes" id="UP000006462">
    <property type="component" value="Unassembled WGS sequence"/>
</dbReference>
<sequence length="293" mass="33345">MKYNCEVIDLARKDNGKKLYFTKFDCPASWGDKNVLLVHGLTYTQHVFDIKYKDYSVCEYFAKNGYTVWRVDLGGYGRSEEYENGFDVTTENAAKDILCAVEKICELQKVEKVPVVGWSWGTMTTAKAAELDKSTHISKIVWMGPFLGGAFPPAECKDPFTFLQYPYVVRVFQHLPGSDEDVDMDTVEPEIVGLWCDHVYKIDGKHGRPNGGNREILGCGDKWSVETKKVPCPVLIVTGDCDFYVNIDRVYQAAKELPEGSQLLHLHGAGHCMYLEKDYYKKTRETILDFLNK</sequence>
<dbReference type="InterPro" id="IPR022742">
    <property type="entry name" value="Hydrolase_4"/>
</dbReference>
<dbReference type="InterPro" id="IPR029058">
    <property type="entry name" value="AB_hydrolase_fold"/>
</dbReference>
<dbReference type="SUPFAM" id="SSF53474">
    <property type="entry name" value="alpha/beta-Hydrolases"/>
    <property type="match status" value="1"/>
</dbReference>
<dbReference type="RefSeq" id="WP_009163668.1">
    <property type="nucleotide sequence ID" value="NZ_ADFP01000011.1"/>
</dbReference>